<organism evidence="1 2">
    <name type="scientific">Pelobates cultripes</name>
    <name type="common">Western spadefoot toad</name>
    <dbReference type="NCBI Taxonomy" id="61616"/>
    <lineage>
        <taxon>Eukaryota</taxon>
        <taxon>Metazoa</taxon>
        <taxon>Chordata</taxon>
        <taxon>Craniata</taxon>
        <taxon>Vertebrata</taxon>
        <taxon>Euteleostomi</taxon>
        <taxon>Amphibia</taxon>
        <taxon>Batrachia</taxon>
        <taxon>Anura</taxon>
        <taxon>Pelobatoidea</taxon>
        <taxon>Pelobatidae</taxon>
        <taxon>Pelobates</taxon>
    </lineage>
</organism>
<evidence type="ECO:0000313" key="2">
    <source>
        <dbReference type="Proteomes" id="UP001295444"/>
    </source>
</evidence>
<protein>
    <submittedName>
        <fullName evidence="1">Uncharacterized protein</fullName>
    </submittedName>
</protein>
<dbReference type="Proteomes" id="UP001295444">
    <property type="component" value="Chromosome 01"/>
</dbReference>
<dbReference type="EMBL" id="OW240912">
    <property type="protein sequence ID" value="CAH2222022.1"/>
    <property type="molecule type" value="Genomic_DNA"/>
</dbReference>
<gene>
    <name evidence="1" type="ORF">PECUL_23A044014</name>
</gene>
<reference evidence="1" key="1">
    <citation type="submission" date="2022-03" db="EMBL/GenBank/DDBJ databases">
        <authorList>
            <person name="Alioto T."/>
            <person name="Alioto T."/>
            <person name="Gomez Garrido J."/>
        </authorList>
    </citation>
    <scope>NUCLEOTIDE SEQUENCE</scope>
</reference>
<proteinExistence type="predicted"/>
<dbReference type="AlphaFoldDB" id="A0AAD1VP15"/>
<accession>A0AAD1VP15</accession>
<sequence>MEEFLMKAGAYLEQAEVIQITDEQAAAILWPQMDADLPASSDAKDILRELQKLKQKEIDLEPHAIYLSDYYRMKKIPRGFRIKNVPTNGRNNPEVCRKWIGVLNKCSLDLMLVVIEEVGRELKITKYKISDFELKNTA</sequence>
<evidence type="ECO:0000313" key="1">
    <source>
        <dbReference type="EMBL" id="CAH2222022.1"/>
    </source>
</evidence>
<keyword evidence="2" id="KW-1185">Reference proteome</keyword>
<name>A0AAD1VP15_PELCU</name>